<evidence type="ECO:0000313" key="1">
    <source>
        <dbReference type="EMBL" id="KAJ9124708.1"/>
    </source>
</evidence>
<keyword evidence="2" id="KW-1185">Reference proteome</keyword>
<dbReference type="EMBL" id="JASBWV010000009">
    <property type="protein sequence ID" value="KAJ9124708.1"/>
    <property type="molecule type" value="Genomic_DNA"/>
</dbReference>
<reference evidence="1" key="1">
    <citation type="submission" date="2023-04" db="EMBL/GenBank/DDBJ databases">
        <title>Draft Genome sequencing of Naganishia species isolated from polar environments using Oxford Nanopore Technology.</title>
        <authorList>
            <person name="Leo P."/>
            <person name="Venkateswaran K."/>
        </authorList>
    </citation>
    <scope>NUCLEOTIDE SEQUENCE</scope>
    <source>
        <strain evidence="1">DBVPG 5303</strain>
    </source>
</reference>
<gene>
    <name evidence="1" type="ORF">QFC24_003075</name>
</gene>
<accession>A0ACC2XLH9</accession>
<dbReference type="Proteomes" id="UP001234202">
    <property type="component" value="Unassembled WGS sequence"/>
</dbReference>
<comment type="caution">
    <text evidence="1">The sequence shown here is derived from an EMBL/GenBank/DDBJ whole genome shotgun (WGS) entry which is preliminary data.</text>
</comment>
<organism evidence="1 2">
    <name type="scientific">Naganishia onofrii</name>
    <dbReference type="NCBI Taxonomy" id="1851511"/>
    <lineage>
        <taxon>Eukaryota</taxon>
        <taxon>Fungi</taxon>
        <taxon>Dikarya</taxon>
        <taxon>Basidiomycota</taxon>
        <taxon>Agaricomycotina</taxon>
        <taxon>Tremellomycetes</taxon>
        <taxon>Filobasidiales</taxon>
        <taxon>Filobasidiaceae</taxon>
        <taxon>Naganishia</taxon>
    </lineage>
</organism>
<evidence type="ECO:0000313" key="2">
    <source>
        <dbReference type="Proteomes" id="UP001234202"/>
    </source>
</evidence>
<proteinExistence type="predicted"/>
<sequence>MNGFYGAFIPQPAAYAQPPVLPYAPTRYPPYERGFNVDLWAYMGPRPPTRSLARDAPKPKWVFFGLLVVGRIGRRLPVADVLRRALAWRTRGSVFPITYGLMNPITRDTVNKMIATQHAYPPESPVSQMDVEIKSQFHESTVDVPELEILHVRDITTPDVIYDVLSYHFVSGGVIHSLRIGERQPQEHTMTVYVRFFSIETYLEAFLPHIRHKKHFIDPTCVKVRGIPAGGRKLFDEVCEFAAKKWGAIFDTKFKDRPEGCECYLRLRLPIFADDMRQYDWRDPDTPPQFHHLNTSTPVYALWGSAGKPPGAFVDKDLSGFIHLQEMRMISQQLQQRLAMQNVDNPTYQQQQTYGMDPNSMAHIPQQMPPSTAMMGNATPFASMAGNATPFANMGNATPFNALAGNTTPWNSMSNYAATPFHSFSLDNTTAGATSISNDPRFPMPMLEGDMMMMPQDDVMLPVDQGFSRRANANNRVGATTSTRTRAGSFASRGGKSGRPADKPTRIHQLFPVDAKESELENLRRAQANAIAWNKPENMEKLRVYEGIFDDFMEQMKAQRRAKYENLNKSPDRDIGAKEDTAQEAPAMVDQGQA</sequence>
<name>A0ACC2XLH9_9TREE</name>
<protein>
    <submittedName>
        <fullName evidence="1">Uncharacterized protein</fullName>
    </submittedName>
</protein>